<evidence type="ECO:0000313" key="3">
    <source>
        <dbReference type="Proteomes" id="UP000004471"/>
    </source>
</evidence>
<proteinExistence type="predicted"/>
<evidence type="ECO:0000313" key="2">
    <source>
        <dbReference type="EMBL" id="EGH35241.1"/>
    </source>
</evidence>
<dbReference type="AlphaFoldDB" id="F3FYE9"/>
<name>F3FYE9_PSESX</name>
<protein>
    <submittedName>
        <fullName evidence="2">Amino acid adenylation</fullName>
    </submittedName>
</protein>
<dbReference type="EMBL" id="AEAH01003394">
    <property type="protein sequence ID" value="EGH35241.1"/>
    <property type="molecule type" value="Genomic_DNA"/>
</dbReference>
<dbReference type="HOGENOM" id="CLU_3073546_0_0_6"/>
<feature type="non-terminal residue" evidence="2">
    <location>
        <position position="1"/>
    </location>
</feature>
<accession>F3FYE9</accession>
<evidence type="ECO:0000256" key="1">
    <source>
        <dbReference type="SAM" id="MobiDB-lite"/>
    </source>
</evidence>
<reference evidence="2 3" key="1">
    <citation type="journal article" date="2011" name="PLoS Pathog.">
        <title>Dynamic evolution of pathogenicity revealed by sequencing and comparative genomics of 19 Pseudomonas syringae isolates.</title>
        <authorList>
            <person name="Baltrus D.A."/>
            <person name="Nishimura M.T."/>
            <person name="Romanchuk A."/>
            <person name="Chang J.H."/>
            <person name="Mukhtar M.S."/>
            <person name="Cherkis K."/>
            <person name="Roach J."/>
            <person name="Grant S.R."/>
            <person name="Jones C.D."/>
            <person name="Dangl J.L."/>
        </authorList>
    </citation>
    <scope>NUCLEOTIDE SEQUENCE [LARGE SCALE GENOMIC DNA]</scope>
    <source>
        <strain evidence="3">M301072PT</strain>
    </source>
</reference>
<organism evidence="2 3">
    <name type="scientific">Pseudomonas syringae pv. japonica str. M301072</name>
    <dbReference type="NCBI Taxonomy" id="629262"/>
    <lineage>
        <taxon>Bacteria</taxon>
        <taxon>Pseudomonadati</taxon>
        <taxon>Pseudomonadota</taxon>
        <taxon>Gammaproteobacteria</taxon>
        <taxon>Pseudomonadales</taxon>
        <taxon>Pseudomonadaceae</taxon>
        <taxon>Pseudomonas</taxon>
        <taxon>Pseudomonas syringae</taxon>
    </lineage>
</organism>
<sequence>HFFGRQRLPLTANGKIDQRALLEQPLKPWRPQAGSRADEQHSPTLDWLLTQAR</sequence>
<dbReference type="Proteomes" id="UP000004471">
    <property type="component" value="Unassembled WGS sequence"/>
</dbReference>
<feature type="region of interest" description="Disordered" evidence="1">
    <location>
        <begin position="26"/>
        <end position="53"/>
    </location>
</feature>
<comment type="caution">
    <text evidence="2">The sequence shown here is derived from an EMBL/GenBank/DDBJ whole genome shotgun (WGS) entry which is preliminary data.</text>
</comment>
<feature type="non-terminal residue" evidence="2">
    <location>
        <position position="53"/>
    </location>
</feature>
<gene>
    <name evidence="2" type="ORF">PSYJA_42077</name>
</gene>